<dbReference type="InterPro" id="IPR001611">
    <property type="entry name" value="Leu-rich_rpt"/>
</dbReference>
<evidence type="ECO:0000256" key="4">
    <source>
        <dbReference type="ARBA" id="ARBA00023180"/>
    </source>
</evidence>
<dbReference type="InterPro" id="IPR050328">
    <property type="entry name" value="Dev_Immune_Receptor"/>
</dbReference>
<dbReference type="SMART" id="SM00369">
    <property type="entry name" value="LRR_TYP"/>
    <property type="match status" value="8"/>
</dbReference>
<feature type="region of interest" description="Disordered" evidence="5">
    <location>
        <begin position="224"/>
        <end position="257"/>
    </location>
</feature>
<dbReference type="Gene3D" id="3.80.10.10">
    <property type="entry name" value="Ribonuclease Inhibitor"/>
    <property type="match status" value="4"/>
</dbReference>
<keyword evidence="4" id="KW-0325">Glycoprotein</keyword>
<dbReference type="InterPro" id="IPR000372">
    <property type="entry name" value="LRRNT"/>
</dbReference>
<dbReference type="InterPro" id="IPR032675">
    <property type="entry name" value="LRR_dom_sf"/>
</dbReference>
<feature type="region of interest" description="Disordered" evidence="5">
    <location>
        <begin position="178"/>
        <end position="210"/>
    </location>
</feature>
<dbReference type="SUPFAM" id="SSF52047">
    <property type="entry name" value="RNI-like"/>
    <property type="match status" value="1"/>
</dbReference>
<keyword evidence="6" id="KW-0472">Membrane</keyword>
<dbReference type="Proteomes" id="UP000762676">
    <property type="component" value="Unassembled WGS sequence"/>
</dbReference>
<dbReference type="SMART" id="SM00013">
    <property type="entry name" value="LRRNT"/>
    <property type="match status" value="1"/>
</dbReference>
<dbReference type="InterPro" id="IPR003591">
    <property type="entry name" value="Leu-rich_rpt_typical-subtyp"/>
</dbReference>
<feature type="region of interest" description="Disordered" evidence="5">
    <location>
        <begin position="135"/>
        <end position="160"/>
    </location>
</feature>
<keyword evidence="2 7" id="KW-0732">Signal</keyword>
<keyword evidence="3" id="KW-0677">Repeat</keyword>
<keyword evidence="6" id="KW-1133">Transmembrane helix</keyword>
<organism evidence="9 10">
    <name type="scientific">Elysia marginata</name>
    <dbReference type="NCBI Taxonomy" id="1093978"/>
    <lineage>
        <taxon>Eukaryota</taxon>
        <taxon>Metazoa</taxon>
        <taxon>Spiralia</taxon>
        <taxon>Lophotrochozoa</taxon>
        <taxon>Mollusca</taxon>
        <taxon>Gastropoda</taxon>
        <taxon>Heterobranchia</taxon>
        <taxon>Euthyneura</taxon>
        <taxon>Panpulmonata</taxon>
        <taxon>Sacoglossa</taxon>
        <taxon>Placobranchoidea</taxon>
        <taxon>Plakobranchidae</taxon>
        <taxon>Elysia</taxon>
    </lineage>
</organism>
<comment type="caution">
    <text evidence="9">The sequence shown here is derived from an EMBL/GenBank/DDBJ whole genome shotgun (WGS) entry which is preliminary data.</text>
</comment>
<dbReference type="FunFam" id="3.80.10.10:FF:000770">
    <property type="entry name" value="Uncharacterized protein"/>
    <property type="match status" value="1"/>
</dbReference>
<keyword evidence="1" id="KW-0433">Leucine-rich repeat</keyword>
<evidence type="ECO:0000256" key="3">
    <source>
        <dbReference type="ARBA" id="ARBA00022737"/>
    </source>
</evidence>
<proteinExistence type="predicted"/>
<dbReference type="PANTHER" id="PTHR24373:SF384">
    <property type="entry name" value="LEUCINE RICH REPEAT CONTAINING 38"/>
    <property type="match status" value="1"/>
</dbReference>
<reference evidence="9 10" key="1">
    <citation type="journal article" date="2021" name="Elife">
        <title>Chloroplast acquisition without the gene transfer in kleptoplastic sea slugs, Plakobranchus ocellatus.</title>
        <authorList>
            <person name="Maeda T."/>
            <person name="Takahashi S."/>
            <person name="Yoshida T."/>
            <person name="Shimamura S."/>
            <person name="Takaki Y."/>
            <person name="Nagai Y."/>
            <person name="Toyoda A."/>
            <person name="Suzuki Y."/>
            <person name="Arimoto A."/>
            <person name="Ishii H."/>
            <person name="Satoh N."/>
            <person name="Nishiyama T."/>
            <person name="Hasebe M."/>
            <person name="Maruyama T."/>
            <person name="Minagawa J."/>
            <person name="Obokata J."/>
            <person name="Shigenobu S."/>
        </authorList>
    </citation>
    <scope>NUCLEOTIDE SEQUENCE [LARGE SCALE GENOMIC DNA]</scope>
</reference>
<evidence type="ECO:0000256" key="5">
    <source>
        <dbReference type="SAM" id="MobiDB-lite"/>
    </source>
</evidence>
<feature type="compositionally biased region" description="Basic and acidic residues" evidence="5">
    <location>
        <begin position="236"/>
        <end position="247"/>
    </location>
</feature>
<sequence length="1184" mass="132389">MSIVVVVVVVVVAAAAATTTAAAAAVRKVVVVVVVVVVVLVEVVVVAAAAVVVAVVVIAAVMFFHISVADFQFYVYKIIILLVTSVPCREKMVSDFGVKLFFFLYVAYFGQCFCTFHQSYKPMQPHSGSQRIPLGAEHHDMDPEKSNLYKRTKPRNPYTPFSSKVNDYTIEVKNLPHPSNRVATKSKMRSLASDAVSSKSRQQDKNKAIFNKWTFPRNSYRKRLQVSQSYSPTGRETAKHRDGKHTSSGEGCPPSCRCDSSSGETVHVVDCSNKGFTNVPALPRSTREVYLQDNSIQEVPCDSFSHLRRLSKLNLSRNRIRMLWNCSFNNLTMLQHLWLSENQIASFPPDVFALLTSLLNLDLSQNTINALNPNMFINLTKLLSLNLGANDLTQIKNHTFHGLSSLAFLSLRDNSLRYLPGTFQINAFHGLESLESLNIGGNQPDFPHAFTYPDLPLAKVTTLRRLWMDGHPRELGQGFSSLLQLSHLSFTGFCSMNADMPAKFFENLATKQPFYLSMTICSLTAISPEVFKAIPNIYSLDLSFNKQLLIDGFEKASKGLENSSLTILNLTDIVLPRYAATKITNTSFRYLKNTKLKILIVEHCKIVDIAAQAYLDLPLTLEYLSFRSNHLISLKGGLALLHLTHLKVLDLSEQLHYSKERKLDSTQLSNISTQNHNKPHTADLPDTLLSYRDDFSRKHEHLSKSMVDTQRVYTSSNVTTILNETIKPGFCDTSSSHSVLAPLPVHLEEFYVSDSKINLDIPPLHVINNAVLRILDWSGNGIKCFGGPIFGVPSLQHLDLSRNFCIKLNPIFFSHMPSLKTLLLHKNMLGPSLSNDVRGVIFSTLINLQILDLSSNVIQDLPKQIFEKNTNVQILNLSNNEIRNFLPSLANNKKLETLDLTSNTLVGFSKSTCDQLLSIKRSNPNFTTLIGKNSGFLCDCNGIFYLQFLLDHREIFKDVETFHCHLANGSIIDYSRLPQLLPQLGVQCLTQPLFVVVLTAFFLLAGCLMVCALYHFKRWQWKYLYYLSKSRLLIGSTFLEFRPVAHAFITYDQISTFLPRATEYLLTYLFTPLVAIGNQDSNKVLLSFTVLSRPAAGMKTPLQFCSSFLAFPVLSSLRFSTLRRRDVTSRSLVSFHSREAATSRCSMTAASVSAVLLQVSDLRAPALPASHSGFHSTATLSKAS</sequence>
<feature type="chain" id="PRO_5043820003" evidence="7">
    <location>
        <begin position="18"/>
        <end position="1184"/>
    </location>
</feature>
<dbReference type="PROSITE" id="PS51450">
    <property type="entry name" value="LRR"/>
    <property type="match status" value="3"/>
</dbReference>
<dbReference type="AlphaFoldDB" id="A0AAV4JZB6"/>
<name>A0AAV4JZB6_9GAST</name>
<gene>
    <name evidence="9" type="ORF">ElyMa_005293100</name>
</gene>
<dbReference type="PANTHER" id="PTHR24373">
    <property type="entry name" value="SLIT RELATED LEUCINE-RICH REPEAT NEURONAL PROTEIN"/>
    <property type="match status" value="1"/>
</dbReference>
<evidence type="ECO:0000256" key="6">
    <source>
        <dbReference type="SAM" id="Phobius"/>
    </source>
</evidence>
<protein>
    <submittedName>
        <fullName evidence="9">Leucine-rich repeat-containing protein 15-like</fullName>
    </submittedName>
</protein>
<dbReference type="SUPFAM" id="SSF52058">
    <property type="entry name" value="L domain-like"/>
    <property type="match status" value="1"/>
</dbReference>
<keyword evidence="10" id="KW-1185">Reference proteome</keyword>
<evidence type="ECO:0000256" key="1">
    <source>
        <dbReference type="ARBA" id="ARBA00022614"/>
    </source>
</evidence>
<feature type="transmembrane region" description="Helical" evidence="6">
    <location>
        <begin position="993"/>
        <end position="1016"/>
    </location>
</feature>
<evidence type="ECO:0000313" key="10">
    <source>
        <dbReference type="Proteomes" id="UP000762676"/>
    </source>
</evidence>
<evidence type="ECO:0000256" key="7">
    <source>
        <dbReference type="SAM" id="SignalP"/>
    </source>
</evidence>
<feature type="transmembrane region" description="Helical" evidence="6">
    <location>
        <begin position="100"/>
        <end position="120"/>
    </location>
</feature>
<evidence type="ECO:0000256" key="2">
    <source>
        <dbReference type="ARBA" id="ARBA00022729"/>
    </source>
</evidence>
<evidence type="ECO:0000313" key="9">
    <source>
        <dbReference type="EMBL" id="GFS27676.1"/>
    </source>
</evidence>
<dbReference type="EMBL" id="BMAT01010549">
    <property type="protein sequence ID" value="GFS27676.1"/>
    <property type="molecule type" value="Genomic_DNA"/>
</dbReference>
<accession>A0AAV4JZB6</accession>
<feature type="signal peptide" evidence="7">
    <location>
        <begin position="1"/>
        <end position="17"/>
    </location>
</feature>
<evidence type="ECO:0000259" key="8">
    <source>
        <dbReference type="SMART" id="SM00013"/>
    </source>
</evidence>
<feature type="compositionally biased region" description="Basic and acidic residues" evidence="5">
    <location>
        <begin position="136"/>
        <end position="147"/>
    </location>
</feature>
<keyword evidence="6" id="KW-0812">Transmembrane</keyword>
<dbReference type="Pfam" id="PF13855">
    <property type="entry name" value="LRR_8"/>
    <property type="match status" value="4"/>
</dbReference>
<feature type="transmembrane region" description="Helical" evidence="6">
    <location>
        <begin position="33"/>
        <end position="64"/>
    </location>
</feature>
<feature type="domain" description="LRRNT" evidence="8">
    <location>
        <begin position="251"/>
        <end position="288"/>
    </location>
</feature>
<feature type="compositionally biased region" description="Polar residues" evidence="5">
    <location>
        <begin position="225"/>
        <end position="234"/>
    </location>
</feature>